<proteinExistence type="predicted"/>
<name>A0A1F5CAN2_9BACT</name>
<dbReference type="GO" id="GO:0006355">
    <property type="term" value="P:regulation of DNA-templated transcription"/>
    <property type="evidence" value="ECO:0007669"/>
    <property type="project" value="InterPro"/>
</dbReference>
<dbReference type="AlphaFoldDB" id="A0A1F5CAN2"/>
<dbReference type="Pfam" id="PF01402">
    <property type="entry name" value="RHH_1"/>
    <property type="match status" value="1"/>
</dbReference>
<feature type="domain" description="Ribbon-helix-helix protein CopG" evidence="1">
    <location>
        <begin position="5"/>
        <end position="39"/>
    </location>
</feature>
<reference evidence="2 3" key="1">
    <citation type="journal article" date="2016" name="Nat. Commun.">
        <title>Thousands of microbial genomes shed light on interconnected biogeochemical processes in an aquifer system.</title>
        <authorList>
            <person name="Anantharaman K."/>
            <person name="Brown C.T."/>
            <person name="Hug L.A."/>
            <person name="Sharon I."/>
            <person name="Castelle C.J."/>
            <person name="Probst A.J."/>
            <person name="Thomas B.C."/>
            <person name="Singh A."/>
            <person name="Wilkins M.J."/>
            <person name="Karaoz U."/>
            <person name="Brodie E.L."/>
            <person name="Williams K.H."/>
            <person name="Hubbard S.S."/>
            <person name="Banfield J.F."/>
        </authorList>
    </citation>
    <scope>NUCLEOTIDE SEQUENCE [LARGE SCALE GENOMIC DNA]</scope>
</reference>
<dbReference type="EMBL" id="MEYV01000016">
    <property type="protein sequence ID" value="OGD39885.1"/>
    <property type="molecule type" value="Genomic_DNA"/>
</dbReference>
<dbReference type="Gene3D" id="1.10.1220.10">
    <property type="entry name" value="Met repressor-like"/>
    <property type="match status" value="1"/>
</dbReference>
<gene>
    <name evidence="2" type="ORF">A3I30_01375</name>
</gene>
<evidence type="ECO:0000313" key="2">
    <source>
        <dbReference type="EMBL" id="OGD39885.1"/>
    </source>
</evidence>
<sequence length="68" mass="8244">MRNIINISLPRELAKRVREEVKIENYASVSEFFRHLLRTHNLVKELKNMKKEFEAGRGKIMRSFRDLR</sequence>
<evidence type="ECO:0000259" key="1">
    <source>
        <dbReference type="Pfam" id="PF01402"/>
    </source>
</evidence>
<dbReference type="Proteomes" id="UP000177197">
    <property type="component" value="Unassembled WGS sequence"/>
</dbReference>
<dbReference type="CDD" id="cd22231">
    <property type="entry name" value="RHH_NikR_HicB-like"/>
    <property type="match status" value="1"/>
</dbReference>
<evidence type="ECO:0000313" key="3">
    <source>
        <dbReference type="Proteomes" id="UP000177197"/>
    </source>
</evidence>
<dbReference type="InterPro" id="IPR013321">
    <property type="entry name" value="Arc_rbn_hlx_hlx"/>
</dbReference>
<organism evidence="2 3">
    <name type="scientific">Candidatus Azambacteria bacterium RIFCSPLOWO2_02_FULL_44_14</name>
    <dbReference type="NCBI Taxonomy" id="1797306"/>
    <lineage>
        <taxon>Bacteria</taxon>
        <taxon>Candidatus Azamiibacteriota</taxon>
    </lineage>
</organism>
<dbReference type="SUPFAM" id="SSF47598">
    <property type="entry name" value="Ribbon-helix-helix"/>
    <property type="match status" value="1"/>
</dbReference>
<comment type="caution">
    <text evidence="2">The sequence shown here is derived from an EMBL/GenBank/DDBJ whole genome shotgun (WGS) entry which is preliminary data.</text>
</comment>
<accession>A0A1F5CAN2</accession>
<protein>
    <recommendedName>
        <fullName evidence="1">Ribbon-helix-helix protein CopG domain-containing protein</fullName>
    </recommendedName>
</protein>
<dbReference type="InterPro" id="IPR010985">
    <property type="entry name" value="Ribbon_hlx_hlx"/>
</dbReference>
<dbReference type="InterPro" id="IPR002145">
    <property type="entry name" value="CopG"/>
</dbReference>